<dbReference type="Gene3D" id="1.10.510.10">
    <property type="entry name" value="Transferase(Phosphotransferase) domain 1"/>
    <property type="match status" value="1"/>
</dbReference>
<dbReference type="InterPro" id="IPR011009">
    <property type="entry name" value="Kinase-like_dom_sf"/>
</dbReference>
<dbReference type="Proteomes" id="UP000240542">
    <property type="component" value="Unassembled WGS sequence"/>
</dbReference>
<organism evidence="2 3">
    <name type="scientific">Murinocardiopsis flavida</name>
    <dbReference type="NCBI Taxonomy" id="645275"/>
    <lineage>
        <taxon>Bacteria</taxon>
        <taxon>Bacillati</taxon>
        <taxon>Actinomycetota</taxon>
        <taxon>Actinomycetes</taxon>
        <taxon>Streptosporangiales</taxon>
        <taxon>Nocardiopsidaceae</taxon>
        <taxon>Murinocardiopsis</taxon>
    </lineage>
</organism>
<dbReference type="AlphaFoldDB" id="A0A2P8DG70"/>
<name>A0A2P8DG70_9ACTN</name>
<comment type="caution">
    <text evidence="2">The sequence shown here is derived from an EMBL/GenBank/DDBJ whole genome shotgun (WGS) entry which is preliminary data.</text>
</comment>
<dbReference type="EMBL" id="PYGA01000012">
    <property type="protein sequence ID" value="PSK96198.1"/>
    <property type="molecule type" value="Genomic_DNA"/>
</dbReference>
<evidence type="ECO:0000259" key="1">
    <source>
        <dbReference type="Pfam" id="PF01636"/>
    </source>
</evidence>
<keyword evidence="3" id="KW-1185">Reference proteome</keyword>
<dbReference type="InterPro" id="IPR002575">
    <property type="entry name" value="Aminoglycoside_PTrfase"/>
</dbReference>
<protein>
    <submittedName>
        <fullName evidence="2">Phosphotransferase family enzyme</fullName>
    </submittedName>
</protein>
<evidence type="ECO:0000313" key="2">
    <source>
        <dbReference type="EMBL" id="PSK96198.1"/>
    </source>
</evidence>
<dbReference type="SUPFAM" id="SSF56112">
    <property type="entry name" value="Protein kinase-like (PK-like)"/>
    <property type="match status" value="1"/>
</dbReference>
<sequence>MGENASFAVPHHQVVLRVTSAANTGRVAREISIAQWLLTEHFPVVRPIRSDLISIDAWVVSLWEQVPDPSIASTRNLGQLLHQLHGLAPPTEIDLPRLDPLAGVEGYLSAAHGLDSADVAFLRRRRGELRQAFTELDFTLQPGPVHGDAHRKNVVRGSDGHVVMLDLERVSCGPREWDLIVAATYADLGWYTPEEYAGFVDAYGADIRDWSGYATLLEIRKLRMTAWLCARTGREPRLRAEAAKRIATVRDPALPTAWTPGV</sequence>
<dbReference type="GO" id="GO:0016740">
    <property type="term" value="F:transferase activity"/>
    <property type="evidence" value="ECO:0007669"/>
    <property type="project" value="UniProtKB-KW"/>
</dbReference>
<gene>
    <name evidence="2" type="ORF">CLV63_11280</name>
</gene>
<keyword evidence="2" id="KW-0808">Transferase</keyword>
<feature type="domain" description="Aminoglycoside phosphotransferase" evidence="1">
    <location>
        <begin position="13"/>
        <end position="213"/>
    </location>
</feature>
<dbReference type="Pfam" id="PF01636">
    <property type="entry name" value="APH"/>
    <property type="match status" value="1"/>
</dbReference>
<reference evidence="2 3" key="1">
    <citation type="submission" date="2018-03" db="EMBL/GenBank/DDBJ databases">
        <title>Genomic Encyclopedia of Archaeal and Bacterial Type Strains, Phase II (KMG-II): from individual species to whole genera.</title>
        <authorList>
            <person name="Goeker M."/>
        </authorList>
    </citation>
    <scope>NUCLEOTIDE SEQUENCE [LARGE SCALE GENOMIC DNA]</scope>
    <source>
        <strain evidence="2 3">DSM 45312</strain>
    </source>
</reference>
<accession>A0A2P8DG70</accession>
<evidence type="ECO:0000313" key="3">
    <source>
        <dbReference type="Proteomes" id="UP000240542"/>
    </source>
</evidence>
<proteinExistence type="predicted"/>